<feature type="region of interest" description="Disordered" evidence="1">
    <location>
        <begin position="1"/>
        <end position="43"/>
    </location>
</feature>
<gene>
    <name evidence="3" type="ORF">FOXYS1_10142</name>
</gene>
<proteinExistence type="predicted"/>
<accession>A0A8H5A7P5</accession>
<feature type="domain" description="Aminoglycoside phosphotransferase" evidence="2">
    <location>
        <begin position="299"/>
        <end position="363"/>
    </location>
</feature>
<evidence type="ECO:0000313" key="4">
    <source>
        <dbReference type="Proteomes" id="UP000558688"/>
    </source>
</evidence>
<dbReference type="PANTHER" id="PTHR21310:SF58">
    <property type="entry name" value="AMINOGLYCOSIDE PHOSPHOTRANSFERASE DOMAIN-CONTAINING PROTEIN"/>
    <property type="match status" value="1"/>
</dbReference>
<dbReference type="AlphaFoldDB" id="A0A8H5A7P5"/>
<dbReference type="InterPro" id="IPR051678">
    <property type="entry name" value="AGP_Transferase"/>
</dbReference>
<feature type="compositionally biased region" description="Polar residues" evidence="1">
    <location>
        <begin position="66"/>
        <end position="76"/>
    </location>
</feature>
<feature type="compositionally biased region" description="Basic and acidic residues" evidence="1">
    <location>
        <begin position="22"/>
        <end position="43"/>
    </location>
</feature>
<sequence length="389" mass="43615">MSAPGSGPSVPPAPDVTAMNPERVRMLSEAPREKSPKPAPVIKREESLVPFRVTGANRDALGDWSNRFSRGSQKSDGGSIKRSISELMTEAKEKRAQQEKKPKIAPVKKYYTDIQPLGLAPLPDDSTHYLTSLLRNRNLNLCLQAAPNKKNDAPGKPKTYTFLISNAGMVQHEKLSMLGHTRALPLSLHDQDISSSDGAITRTVIGELLEDVWPRLTKSDKYSYARQLRNLLHKMRNESKQGPNYPLGSIESGTYSLLQDKHPDHTYYAIRPSPSQKQFMALLMSTLYESVPKAVAKALITQFRNDYPSVLTHGALCPRNIVVSNNTISWILGWDCAGQYPVWWEYARFFEARTTEANSDWYSYAAEIFEDEFPAELAAYQGIARCQQP</sequence>
<name>A0A8H5A7P5_FUSOX</name>
<dbReference type="Pfam" id="PF01636">
    <property type="entry name" value="APH"/>
    <property type="match status" value="1"/>
</dbReference>
<evidence type="ECO:0000313" key="3">
    <source>
        <dbReference type="EMBL" id="KAF5259247.1"/>
    </source>
</evidence>
<organism evidence="3 4">
    <name type="scientific">Fusarium oxysporum</name>
    <name type="common">Fusarium vascular wilt</name>
    <dbReference type="NCBI Taxonomy" id="5507"/>
    <lineage>
        <taxon>Eukaryota</taxon>
        <taxon>Fungi</taxon>
        <taxon>Dikarya</taxon>
        <taxon>Ascomycota</taxon>
        <taxon>Pezizomycotina</taxon>
        <taxon>Sordariomycetes</taxon>
        <taxon>Hypocreomycetidae</taxon>
        <taxon>Hypocreales</taxon>
        <taxon>Nectriaceae</taxon>
        <taxon>Fusarium</taxon>
        <taxon>Fusarium oxysporum species complex</taxon>
    </lineage>
</organism>
<dbReference type="SUPFAM" id="SSF56112">
    <property type="entry name" value="Protein kinase-like (PK-like)"/>
    <property type="match status" value="1"/>
</dbReference>
<evidence type="ECO:0000259" key="2">
    <source>
        <dbReference type="Pfam" id="PF01636"/>
    </source>
</evidence>
<feature type="region of interest" description="Disordered" evidence="1">
    <location>
        <begin position="61"/>
        <end position="81"/>
    </location>
</feature>
<reference evidence="3" key="1">
    <citation type="submission" date="2020-02" db="EMBL/GenBank/DDBJ databases">
        <title>Identification and distribution of gene clusters putatively required for synthesis of sphingolipid metabolism inhibitors in phylogenetically diverse species of the filamentous fungus Fusarium.</title>
        <authorList>
            <person name="Kim H.-S."/>
            <person name="Busman M."/>
            <person name="Brown D.W."/>
            <person name="Divon H."/>
            <person name="Uhlig S."/>
            <person name="Proctor R.H."/>
        </authorList>
    </citation>
    <scope>NUCLEOTIDE SEQUENCE [LARGE SCALE GENOMIC DNA]</scope>
    <source>
        <strain evidence="3">NRRL 39464</strain>
    </source>
</reference>
<dbReference type="InterPro" id="IPR002575">
    <property type="entry name" value="Aminoglycoside_PTrfase"/>
</dbReference>
<evidence type="ECO:0000256" key="1">
    <source>
        <dbReference type="SAM" id="MobiDB-lite"/>
    </source>
</evidence>
<protein>
    <recommendedName>
        <fullName evidence="2">Aminoglycoside phosphotransferase domain-containing protein</fullName>
    </recommendedName>
</protein>
<dbReference type="Proteomes" id="UP000558688">
    <property type="component" value="Unassembled WGS sequence"/>
</dbReference>
<dbReference type="EMBL" id="JAAFOW010001777">
    <property type="protein sequence ID" value="KAF5259247.1"/>
    <property type="molecule type" value="Genomic_DNA"/>
</dbReference>
<comment type="caution">
    <text evidence="3">The sequence shown here is derived from an EMBL/GenBank/DDBJ whole genome shotgun (WGS) entry which is preliminary data.</text>
</comment>
<dbReference type="InterPro" id="IPR011009">
    <property type="entry name" value="Kinase-like_dom_sf"/>
</dbReference>
<dbReference type="PANTHER" id="PTHR21310">
    <property type="entry name" value="AMINOGLYCOSIDE PHOSPHOTRANSFERASE-RELATED-RELATED"/>
    <property type="match status" value="1"/>
</dbReference>